<accession>A0ABQ2DEW4</accession>
<dbReference type="EMBL" id="BMKX01000002">
    <property type="protein sequence ID" value="GGJ55644.1"/>
    <property type="molecule type" value="Genomic_DNA"/>
</dbReference>
<gene>
    <name evidence="2" type="ORF">GCM10007173_13020</name>
</gene>
<comment type="caution">
    <text evidence="2">The sequence shown here is derived from an EMBL/GenBank/DDBJ whole genome shotgun (WGS) entry which is preliminary data.</text>
</comment>
<proteinExistence type="predicted"/>
<evidence type="ECO:0000313" key="2">
    <source>
        <dbReference type="EMBL" id="GGJ55644.1"/>
    </source>
</evidence>
<name>A0ABQ2DEW4_9MICC</name>
<sequence>MARIIGHAHWVLTNPDGTIAGQGETHNIVTANGEQVYAKRGAGLATPPNEPIGMKLGTGSTTPSRTGAGSTLATYLSNSHKLFDSGFPTVTTPSGTTRVTYQCTFAAGKATSASPITEAVIVNNALADSDSAASNVVARVLLSGIPSKSAAQELIVTWTHDLTGG</sequence>
<reference evidence="3" key="1">
    <citation type="journal article" date="2019" name="Int. J. Syst. Evol. Microbiol.">
        <title>The Global Catalogue of Microorganisms (GCM) 10K type strain sequencing project: providing services to taxonomists for standard genome sequencing and annotation.</title>
        <authorList>
            <consortium name="The Broad Institute Genomics Platform"/>
            <consortium name="The Broad Institute Genome Sequencing Center for Infectious Disease"/>
            <person name="Wu L."/>
            <person name="Ma J."/>
        </authorList>
    </citation>
    <scope>NUCLEOTIDE SEQUENCE [LARGE SCALE GENOMIC DNA]</scope>
    <source>
        <strain evidence="3">CGMCC 1.3685</strain>
    </source>
</reference>
<dbReference type="RefSeq" id="WP_188684513.1">
    <property type="nucleotide sequence ID" value="NZ_BMKX01000002.1"/>
</dbReference>
<protein>
    <submittedName>
        <fullName evidence="2">Uncharacterized protein</fullName>
    </submittedName>
</protein>
<dbReference type="GeneID" id="303303683"/>
<feature type="compositionally biased region" description="Polar residues" evidence="1">
    <location>
        <begin position="58"/>
        <end position="68"/>
    </location>
</feature>
<dbReference type="Proteomes" id="UP000606115">
    <property type="component" value="Unassembled WGS sequence"/>
</dbReference>
<organism evidence="2 3">
    <name type="scientific">Glutamicibacter ardleyensis</name>
    <dbReference type="NCBI Taxonomy" id="225894"/>
    <lineage>
        <taxon>Bacteria</taxon>
        <taxon>Bacillati</taxon>
        <taxon>Actinomycetota</taxon>
        <taxon>Actinomycetes</taxon>
        <taxon>Micrococcales</taxon>
        <taxon>Micrococcaceae</taxon>
        <taxon>Glutamicibacter</taxon>
    </lineage>
</organism>
<evidence type="ECO:0000313" key="3">
    <source>
        <dbReference type="Proteomes" id="UP000606115"/>
    </source>
</evidence>
<keyword evidence="3" id="KW-1185">Reference proteome</keyword>
<evidence type="ECO:0000256" key="1">
    <source>
        <dbReference type="SAM" id="MobiDB-lite"/>
    </source>
</evidence>
<feature type="region of interest" description="Disordered" evidence="1">
    <location>
        <begin position="47"/>
        <end position="68"/>
    </location>
</feature>